<protein>
    <submittedName>
        <fullName evidence="1">Uncharacterized protein</fullName>
    </submittedName>
</protein>
<proteinExistence type="predicted"/>
<organism evidence="1 2">
    <name type="scientific">Candidatus Flavonifractor intestinigallinarum</name>
    <dbReference type="NCBI Taxonomy" id="2838586"/>
    <lineage>
        <taxon>Bacteria</taxon>
        <taxon>Bacillati</taxon>
        <taxon>Bacillota</taxon>
        <taxon>Clostridia</taxon>
        <taxon>Eubacteriales</taxon>
        <taxon>Oscillospiraceae</taxon>
        <taxon>Flavonifractor</taxon>
    </lineage>
</organism>
<dbReference type="Proteomes" id="UP000823921">
    <property type="component" value="Unassembled WGS sequence"/>
</dbReference>
<gene>
    <name evidence="1" type="ORF">H9712_06990</name>
</gene>
<reference evidence="1" key="1">
    <citation type="journal article" date="2021" name="PeerJ">
        <title>Extensive microbial diversity within the chicken gut microbiome revealed by metagenomics and culture.</title>
        <authorList>
            <person name="Gilroy R."/>
            <person name="Ravi A."/>
            <person name="Getino M."/>
            <person name="Pursley I."/>
            <person name="Horton D.L."/>
            <person name="Alikhan N.F."/>
            <person name="Baker D."/>
            <person name="Gharbi K."/>
            <person name="Hall N."/>
            <person name="Watson M."/>
            <person name="Adriaenssens E.M."/>
            <person name="Foster-Nyarko E."/>
            <person name="Jarju S."/>
            <person name="Secka A."/>
            <person name="Antonio M."/>
            <person name="Oren A."/>
            <person name="Chaudhuri R.R."/>
            <person name="La Ragione R."/>
            <person name="Hildebrand F."/>
            <person name="Pallen M.J."/>
        </authorList>
    </citation>
    <scope>NUCLEOTIDE SEQUENCE</scope>
    <source>
        <strain evidence="1">CHK192-8294</strain>
    </source>
</reference>
<evidence type="ECO:0000313" key="1">
    <source>
        <dbReference type="EMBL" id="HJB80713.1"/>
    </source>
</evidence>
<evidence type="ECO:0000313" key="2">
    <source>
        <dbReference type="Proteomes" id="UP000823921"/>
    </source>
</evidence>
<accession>A0A9D2MN38</accession>
<dbReference type="EMBL" id="DWXO01000069">
    <property type="protein sequence ID" value="HJB80713.1"/>
    <property type="molecule type" value="Genomic_DNA"/>
</dbReference>
<name>A0A9D2MN38_9FIRM</name>
<comment type="caution">
    <text evidence="1">The sequence shown here is derived from an EMBL/GenBank/DDBJ whole genome shotgun (WGS) entry which is preliminary data.</text>
</comment>
<sequence length="229" mass="25817">MRTKYSREEILNRVEEAAKTMTTFYQQPFVNYRGTLLGEKEYDTEVVASYLLEHPHLWDQIPTITRSSYRVAGHDGIAQNPDSNQAEAHLAYALANRQIPGLGTILDYQVPLKRSLHDNAGKIDLIADDGTIIYLLELKQGASSETLLRCVLEILTYWHTVDHSKLIESFLGNAVCRTVVPAVLLPEVCRAYQELEELKQGKRPQLAALMAQHGVRAFVLDSSLNCRHA</sequence>
<dbReference type="AlphaFoldDB" id="A0A9D2MN38"/>
<reference evidence="1" key="2">
    <citation type="submission" date="2021-04" db="EMBL/GenBank/DDBJ databases">
        <authorList>
            <person name="Gilroy R."/>
        </authorList>
    </citation>
    <scope>NUCLEOTIDE SEQUENCE</scope>
    <source>
        <strain evidence="1">CHK192-8294</strain>
    </source>
</reference>